<dbReference type="RefSeq" id="WP_150586518.1">
    <property type="nucleotide sequence ID" value="NZ_CABPSM010000008.1"/>
</dbReference>
<dbReference type="Gene3D" id="1.10.1050.10">
    <property type="entry name" value="Ribosomal Protein S4 Delta 41, Chain A, domain 1"/>
    <property type="match status" value="1"/>
</dbReference>
<dbReference type="GO" id="GO:0019843">
    <property type="term" value="F:rRNA binding"/>
    <property type="evidence" value="ECO:0007669"/>
    <property type="project" value="UniProtKB-UniRule"/>
</dbReference>
<evidence type="ECO:0000259" key="11">
    <source>
        <dbReference type="SMART" id="SM01390"/>
    </source>
</evidence>
<evidence type="ECO:0000256" key="2">
    <source>
        <dbReference type="ARBA" id="ARBA00022730"/>
    </source>
</evidence>
<dbReference type="InterPro" id="IPR018079">
    <property type="entry name" value="Ribosomal_uS4_CS"/>
</dbReference>
<dbReference type="SMART" id="SM01390">
    <property type="entry name" value="Ribosomal_S4"/>
    <property type="match status" value="1"/>
</dbReference>
<dbReference type="HAMAP" id="MF_01306_B">
    <property type="entry name" value="Ribosomal_uS4_B"/>
    <property type="match status" value="1"/>
</dbReference>
<dbReference type="InterPro" id="IPR005709">
    <property type="entry name" value="Ribosomal_uS4_bac-type"/>
</dbReference>
<dbReference type="FunFam" id="1.10.1050.10:FF:000001">
    <property type="entry name" value="30S ribosomal protein S4"/>
    <property type="match status" value="1"/>
</dbReference>
<dbReference type="AlphaFoldDB" id="A0A5E4W4C3"/>
<dbReference type="PANTHER" id="PTHR11831:SF4">
    <property type="entry name" value="SMALL RIBOSOMAL SUBUNIT PROTEIN US4M"/>
    <property type="match status" value="1"/>
</dbReference>
<comment type="function">
    <text evidence="7">With S5 and S12 plays an important role in translational accuracy.</text>
</comment>
<dbReference type="GO" id="GO:0003735">
    <property type="term" value="F:structural constituent of ribosome"/>
    <property type="evidence" value="ECO:0007669"/>
    <property type="project" value="InterPro"/>
</dbReference>
<dbReference type="InterPro" id="IPR001912">
    <property type="entry name" value="Ribosomal_uS4_N"/>
</dbReference>
<accession>A0A5E4W4C3</accession>
<evidence type="ECO:0000256" key="5">
    <source>
        <dbReference type="ARBA" id="ARBA00023274"/>
    </source>
</evidence>
<proteinExistence type="inferred from homology"/>
<evidence type="ECO:0000256" key="9">
    <source>
        <dbReference type="SAM" id="MobiDB-lite"/>
    </source>
</evidence>
<dbReference type="Gene3D" id="3.10.290.10">
    <property type="entry name" value="RNA-binding S4 domain"/>
    <property type="match status" value="1"/>
</dbReference>
<dbReference type="SUPFAM" id="SSF55174">
    <property type="entry name" value="Alpha-L RNA-binding motif"/>
    <property type="match status" value="1"/>
</dbReference>
<keyword evidence="4 7" id="KW-0689">Ribosomal protein</keyword>
<evidence type="ECO:0000256" key="3">
    <source>
        <dbReference type="ARBA" id="ARBA00022884"/>
    </source>
</evidence>
<feature type="compositionally biased region" description="Polar residues" evidence="9">
    <location>
        <begin position="42"/>
        <end position="53"/>
    </location>
</feature>
<evidence type="ECO:0000256" key="7">
    <source>
        <dbReference type="HAMAP-Rule" id="MF_01306"/>
    </source>
</evidence>
<feature type="domain" description="Small ribosomal subunit protein uS4 N-terminal" evidence="11">
    <location>
        <begin position="3"/>
        <end position="96"/>
    </location>
</feature>
<dbReference type="NCBIfam" id="NF003717">
    <property type="entry name" value="PRK05327.1"/>
    <property type="match status" value="1"/>
</dbReference>
<protein>
    <recommendedName>
        <fullName evidence="6 7">Small ribosomal subunit protein uS4</fullName>
    </recommendedName>
</protein>
<evidence type="ECO:0000256" key="6">
    <source>
        <dbReference type="ARBA" id="ARBA00035254"/>
    </source>
</evidence>
<evidence type="ECO:0000259" key="10">
    <source>
        <dbReference type="SMART" id="SM00363"/>
    </source>
</evidence>
<organism evidence="12 13">
    <name type="scientific">Pandoraea horticolens</name>
    <dbReference type="NCBI Taxonomy" id="2508298"/>
    <lineage>
        <taxon>Bacteria</taxon>
        <taxon>Pseudomonadati</taxon>
        <taxon>Pseudomonadota</taxon>
        <taxon>Betaproteobacteria</taxon>
        <taxon>Burkholderiales</taxon>
        <taxon>Burkholderiaceae</taxon>
        <taxon>Pandoraea</taxon>
    </lineage>
</organism>
<comment type="subunit">
    <text evidence="7">Part of the 30S ribosomal subunit. Contacts protein S5. The interaction surface between S4 and S5 is involved in control of translational fidelity.</text>
</comment>
<keyword evidence="13" id="KW-1185">Reference proteome</keyword>
<dbReference type="InterPro" id="IPR002942">
    <property type="entry name" value="S4_RNA-bd"/>
</dbReference>
<dbReference type="CDD" id="cd00165">
    <property type="entry name" value="S4"/>
    <property type="match status" value="1"/>
</dbReference>
<evidence type="ECO:0000313" key="13">
    <source>
        <dbReference type="Proteomes" id="UP000343317"/>
    </source>
</evidence>
<keyword evidence="5 7" id="KW-0687">Ribonucleoprotein</keyword>
<evidence type="ECO:0000256" key="4">
    <source>
        <dbReference type="ARBA" id="ARBA00022980"/>
    </source>
</evidence>
<dbReference type="EMBL" id="CABPSM010000008">
    <property type="protein sequence ID" value="VVE19542.1"/>
    <property type="molecule type" value="Genomic_DNA"/>
</dbReference>
<dbReference type="Pfam" id="PF01479">
    <property type="entry name" value="S4"/>
    <property type="match status" value="1"/>
</dbReference>
<evidence type="ECO:0000256" key="1">
    <source>
        <dbReference type="ARBA" id="ARBA00007465"/>
    </source>
</evidence>
<dbReference type="PROSITE" id="PS00632">
    <property type="entry name" value="RIBOSOMAL_S4"/>
    <property type="match status" value="1"/>
</dbReference>
<dbReference type="NCBIfam" id="TIGR01017">
    <property type="entry name" value="rpsD_bact"/>
    <property type="match status" value="1"/>
</dbReference>
<gene>
    <name evidence="7" type="primary">rpsD</name>
    <name evidence="12" type="ORF">PHO31112_03055</name>
</gene>
<reference evidence="12 13" key="1">
    <citation type="submission" date="2019-08" db="EMBL/GenBank/DDBJ databases">
        <authorList>
            <person name="Peeters C."/>
        </authorList>
    </citation>
    <scope>NUCLEOTIDE SEQUENCE [LARGE SCALE GENOMIC DNA]</scope>
    <source>
        <strain evidence="12 13">LMG 31112</strain>
    </source>
</reference>
<name>A0A5E4W4C3_9BURK</name>
<sequence>MARYIGPKAKLSRREGTDLFLKSARRSLADKCKLDSKPGQHGRTSGARTSDYGNQLREKQKVKRIYGVLERQFRRYFAEADRLKGNTGENLLQVLESRLDNVVYRMGFGSTRAEARQLVGHKAIVLNGVVANIPSIKVKAGDIITVREKAKKQVRIQESLSLAEQVGFPIWVSVDAKKMEGTFKALPERSDIAGDINESLIVELYSR</sequence>
<comment type="similarity">
    <text evidence="1 7 8">Belongs to the universal ribosomal protein uS4 family.</text>
</comment>
<feature type="domain" description="RNA-binding S4" evidence="10">
    <location>
        <begin position="97"/>
        <end position="161"/>
    </location>
</feature>
<dbReference type="GO" id="GO:0015935">
    <property type="term" value="C:small ribosomal subunit"/>
    <property type="evidence" value="ECO:0007669"/>
    <property type="project" value="InterPro"/>
</dbReference>
<comment type="function">
    <text evidence="7">One of the primary rRNA binding proteins, it binds directly to 16S rRNA where it nucleates assembly of the body of the 30S subunit.</text>
</comment>
<keyword evidence="2 7" id="KW-0699">rRNA-binding</keyword>
<evidence type="ECO:0000313" key="12">
    <source>
        <dbReference type="EMBL" id="VVE19542.1"/>
    </source>
</evidence>
<dbReference type="InterPro" id="IPR022801">
    <property type="entry name" value="Ribosomal_uS4"/>
</dbReference>
<dbReference type="FunFam" id="3.10.290.10:FF:000001">
    <property type="entry name" value="30S ribosomal protein S4"/>
    <property type="match status" value="1"/>
</dbReference>
<dbReference type="Proteomes" id="UP000343317">
    <property type="component" value="Unassembled WGS sequence"/>
</dbReference>
<keyword evidence="3 7" id="KW-0694">RNA-binding</keyword>
<evidence type="ECO:0000256" key="8">
    <source>
        <dbReference type="RuleBase" id="RU003699"/>
    </source>
</evidence>
<dbReference type="GO" id="GO:0006412">
    <property type="term" value="P:translation"/>
    <property type="evidence" value="ECO:0007669"/>
    <property type="project" value="UniProtKB-UniRule"/>
</dbReference>
<feature type="region of interest" description="Disordered" evidence="9">
    <location>
        <begin position="32"/>
        <end position="54"/>
    </location>
</feature>
<dbReference type="SMART" id="SM00363">
    <property type="entry name" value="S4"/>
    <property type="match status" value="1"/>
</dbReference>
<dbReference type="PROSITE" id="PS50889">
    <property type="entry name" value="S4"/>
    <property type="match status" value="1"/>
</dbReference>
<dbReference type="Pfam" id="PF00163">
    <property type="entry name" value="Ribosomal_S4"/>
    <property type="match status" value="1"/>
</dbReference>
<dbReference type="PANTHER" id="PTHR11831">
    <property type="entry name" value="30S 40S RIBOSOMAL PROTEIN"/>
    <property type="match status" value="1"/>
</dbReference>
<dbReference type="GO" id="GO:0042274">
    <property type="term" value="P:ribosomal small subunit biogenesis"/>
    <property type="evidence" value="ECO:0007669"/>
    <property type="project" value="TreeGrafter"/>
</dbReference>
<dbReference type="InterPro" id="IPR036986">
    <property type="entry name" value="S4_RNA-bd_sf"/>
</dbReference>